<dbReference type="InterPro" id="IPR003838">
    <property type="entry name" value="ABC3_permease_C"/>
</dbReference>
<keyword evidence="11" id="KW-1185">Reference proteome</keyword>
<feature type="transmembrane region" description="Helical" evidence="7">
    <location>
        <begin position="348"/>
        <end position="371"/>
    </location>
</feature>
<dbReference type="PANTHER" id="PTHR30572:SF4">
    <property type="entry name" value="ABC TRANSPORTER PERMEASE YTRF"/>
    <property type="match status" value="1"/>
</dbReference>
<feature type="domain" description="ABC3 transporter permease C-terminal" evidence="8">
    <location>
        <begin position="713"/>
        <end position="829"/>
    </location>
</feature>
<feature type="transmembrane region" description="Helical" evidence="7">
    <location>
        <begin position="756"/>
        <end position="784"/>
    </location>
</feature>
<dbReference type="InterPro" id="IPR025857">
    <property type="entry name" value="MacB_PCD"/>
</dbReference>
<evidence type="ECO:0000256" key="2">
    <source>
        <dbReference type="ARBA" id="ARBA00022475"/>
    </source>
</evidence>
<evidence type="ECO:0000256" key="6">
    <source>
        <dbReference type="ARBA" id="ARBA00038076"/>
    </source>
</evidence>
<dbReference type="GO" id="GO:0005886">
    <property type="term" value="C:plasma membrane"/>
    <property type="evidence" value="ECO:0007669"/>
    <property type="project" value="UniProtKB-SubCell"/>
</dbReference>
<protein>
    <submittedName>
        <fullName evidence="10">Putative ABC transport system permease protein</fullName>
    </submittedName>
</protein>
<dbReference type="OrthoDB" id="9780560at2"/>
<feature type="domain" description="ABC3 transporter permease C-terminal" evidence="8">
    <location>
        <begin position="266"/>
        <end position="381"/>
    </location>
</feature>
<feature type="domain" description="MacB-like periplasmic core" evidence="9">
    <location>
        <begin position="17"/>
        <end position="230"/>
    </location>
</feature>
<keyword evidence="4 7" id="KW-1133">Transmembrane helix</keyword>
<sequence>MLKSVLRDLLAHKARVAMTLVAIVLGVTATVAAWVVSDSVAATLAAKEQRSGVAAEVRSPGNQPALGPQDRDGLARLPGVARADGVIVGRAGLVGPDGKLVKAETVPDHAGTNWVGTGRFDLKDGRAPTRQGEVALNRDVAEKTDFKVGDTVTVMLADGRSDRAVVTGVFTYRNLGPTVDEDTQTPADRVPSVAYDDATAQRLLGGAFHRVELIARPGADQKAIATAARAAVPGNHAVATGRELAEDAEKQVDKEAGDLRLTMLPFAAITLMVGMFVIANTFGMLIKQRTRQYALLRAVGAKRRQVRFSLIVEATVLGLIGGTLGALLGAALGPLVLGVMQTDEDLRYVVSPTAILLGYGVAVLVSVLAAYGSARRAAAVPPVAALRVDGAIPRETKRTRVIAGLGALAIGSAMVLATASPGGSTQARIVGMAGAVLATVGVLLLAPVIAESLLGPFVRLAARRGGAAVRMGVRNAARDPGRTAGTASAITIGLGLVCAFATLSATFAALVGSTTRANTPAGTVVLQSAAGGESVLTQAEMTKVGSLPGVTAVAGSRDMVVKMRFSGKETQRKISAIEPAALHTVLSPKMTKGVPDLTKGAVISRNQADMLGLKLGDQITLLPGAGYSVDTRVVGVYDATELQASLFVDVAALPAPLRAGITTLYAAGPDPGAVRQTIETAYKGRPDVSVTDRDGLAQQGLDEQQIAFTLMYAMFGVAIVVAAFGVVNTLVLSVMERTREIGVVRAVGARRSLVRSTVAVESIVICLFGAVLGVLVGIAMGAVLQHVALGQRLWDITVPVGTIALAIGGLTVIGIVAALWPARRASNTDVLAAIATE</sequence>
<evidence type="ECO:0000259" key="8">
    <source>
        <dbReference type="Pfam" id="PF02687"/>
    </source>
</evidence>
<evidence type="ECO:0000256" key="4">
    <source>
        <dbReference type="ARBA" id="ARBA00022989"/>
    </source>
</evidence>
<feature type="transmembrane region" description="Helical" evidence="7">
    <location>
        <begin position="306"/>
        <end position="328"/>
    </location>
</feature>
<feature type="domain" description="MacB-like periplasmic core" evidence="9">
    <location>
        <begin position="483"/>
        <end position="679"/>
    </location>
</feature>
<accession>A0A495QMS3</accession>
<dbReference type="RefSeq" id="WP_121434740.1">
    <property type="nucleotide sequence ID" value="NZ_RBWU01000003.1"/>
</dbReference>
<proteinExistence type="inferred from homology"/>
<name>A0A495QMS3_9ACTN</name>
<dbReference type="PANTHER" id="PTHR30572">
    <property type="entry name" value="MEMBRANE COMPONENT OF TRANSPORTER-RELATED"/>
    <property type="match status" value="1"/>
</dbReference>
<keyword evidence="5 7" id="KW-0472">Membrane</keyword>
<dbReference type="Pfam" id="PF12704">
    <property type="entry name" value="MacB_PCD"/>
    <property type="match status" value="2"/>
</dbReference>
<comment type="similarity">
    <text evidence="6">Belongs to the ABC-4 integral membrane protein family.</text>
</comment>
<dbReference type="Pfam" id="PF02687">
    <property type="entry name" value="FtsX"/>
    <property type="match status" value="2"/>
</dbReference>
<dbReference type="EMBL" id="RBWU01000003">
    <property type="protein sequence ID" value="RKS74273.1"/>
    <property type="molecule type" value="Genomic_DNA"/>
</dbReference>
<organism evidence="10 11">
    <name type="scientific">Actinomadura pelletieri DSM 43383</name>
    <dbReference type="NCBI Taxonomy" id="1120940"/>
    <lineage>
        <taxon>Bacteria</taxon>
        <taxon>Bacillati</taxon>
        <taxon>Actinomycetota</taxon>
        <taxon>Actinomycetes</taxon>
        <taxon>Streptosporangiales</taxon>
        <taxon>Thermomonosporaceae</taxon>
        <taxon>Actinomadura</taxon>
    </lineage>
</organism>
<feature type="transmembrane region" description="Helical" evidence="7">
    <location>
        <begin position="487"/>
        <end position="511"/>
    </location>
</feature>
<dbReference type="GO" id="GO:0022857">
    <property type="term" value="F:transmembrane transporter activity"/>
    <property type="evidence" value="ECO:0007669"/>
    <property type="project" value="TreeGrafter"/>
</dbReference>
<keyword evidence="2" id="KW-1003">Cell membrane</keyword>
<evidence type="ECO:0000256" key="7">
    <source>
        <dbReference type="SAM" id="Phobius"/>
    </source>
</evidence>
<comment type="caution">
    <text evidence="10">The sequence shown here is derived from an EMBL/GenBank/DDBJ whole genome shotgun (WGS) entry which is preliminary data.</text>
</comment>
<feature type="transmembrane region" description="Helical" evidence="7">
    <location>
        <begin position="796"/>
        <end position="820"/>
    </location>
</feature>
<evidence type="ECO:0000256" key="3">
    <source>
        <dbReference type="ARBA" id="ARBA00022692"/>
    </source>
</evidence>
<evidence type="ECO:0000256" key="1">
    <source>
        <dbReference type="ARBA" id="ARBA00004651"/>
    </source>
</evidence>
<keyword evidence="3 7" id="KW-0812">Transmembrane</keyword>
<dbReference type="AlphaFoldDB" id="A0A495QMS3"/>
<dbReference type="InterPro" id="IPR050250">
    <property type="entry name" value="Macrolide_Exporter_MacB"/>
</dbReference>
<gene>
    <name evidence="10" type="ORF">BZB76_2783</name>
</gene>
<comment type="subcellular location">
    <subcellularLocation>
        <location evidence="1">Cell membrane</location>
        <topology evidence="1">Multi-pass membrane protein</topology>
    </subcellularLocation>
</comment>
<feature type="transmembrane region" description="Helical" evidence="7">
    <location>
        <begin position="401"/>
        <end position="423"/>
    </location>
</feature>
<reference evidence="10 11" key="1">
    <citation type="submission" date="2018-10" db="EMBL/GenBank/DDBJ databases">
        <title>Genomic Encyclopedia of Archaeal and Bacterial Type Strains, Phase II (KMG-II): from individual species to whole genera.</title>
        <authorList>
            <person name="Goeker M."/>
        </authorList>
    </citation>
    <scope>NUCLEOTIDE SEQUENCE [LARGE SCALE GENOMIC DNA]</scope>
    <source>
        <strain evidence="10 11">DSM 43383</strain>
    </source>
</reference>
<dbReference type="Proteomes" id="UP000274601">
    <property type="component" value="Unassembled WGS sequence"/>
</dbReference>
<evidence type="ECO:0000313" key="11">
    <source>
        <dbReference type="Proteomes" id="UP000274601"/>
    </source>
</evidence>
<evidence type="ECO:0000259" key="9">
    <source>
        <dbReference type="Pfam" id="PF12704"/>
    </source>
</evidence>
<feature type="transmembrane region" description="Helical" evidence="7">
    <location>
        <begin position="429"/>
        <end position="454"/>
    </location>
</feature>
<evidence type="ECO:0000313" key="10">
    <source>
        <dbReference type="EMBL" id="RKS74273.1"/>
    </source>
</evidence>
<feature type="transmembrane region" description="Helical" evidence="7">
    <location>
        <begin position="263"/>
        <end position="286"/>
    </location>
</feature>
<evidence type="ECO:0000256" key="5">
    <source>
        <dbReference type="ARBA" id="ARBA00023136"/>
    </source>
</evidence>
<feature type="transmembrane region" description="Helical" evidence="7">
    <location>
        <begin position="710"/>
        <end position="735"/>
    </location>
</feature>